<gene>
    <name evidence="1" type="ORF">CUS89_04995</name>
</gene>
<name>A0A2S7RW42_ENTMU</name>
<dbReference type="Proteomes" id="UP000237934">
    <property type="component" value="Unassembled WGS sequence"/>
</dbReference>
<sequence length="63" mass="7330">MQTANTQDYCTCTTNQNVHTEINDQGRANFCDHCHKMIEGSNQPFEFFTSREELNKETNSKKI</sequence>
<dbReference type="EMBL" id="PUAP01000017">
    <property type="protein sequence ID" value="PQF24106.1"/>
    <property type="molecule type" value="Genomic_DNA"/>
</dbReference>
<proteinExistence type="predicted"/>
<reference evidence="1 2" key="1">
    <citation type="journal article" date="2018" name="Pathog. Dis.">
        <title>Whole-genome sequencing based characterization of antimicrobial resistance in Enterococcus.</title>
        <authorList>
            <person name="Tyson G."/>
        </authorList>
    </citation>
    <scope>NUCLEOTIDE SEQUENCE [LARGE SCALE GENOMIC DNA]</scope>
    <source>
        <strain evidence="1 2">CVM N55263</strain>
    </source>
</reference>
<evidence type="ECO:0000313" key="2">
    <source>
        <dbReference type="Proteomes" id="UP000237934"/>
    </source>
</evidence>
<comment type="caution">
    <text evidence="1">The sequence shown here is derived from an EMBL/GenBank/DDBJ whole genome shotgun (WGS) entry which is preliminary data.</text>
</comment>
<accession>A0A2S7RW42</accession>
<dbReference type="RefSeq" id="WP_104871284.1">
    <property type="nucleotide sequence ID" value="NZ_PUAP01000017.1"/>
</dbReference>
<organism evidence="1 2">
    <name type="scientific">Enterococcus mundtii</name>
    <dbReference type="NCBI Taxonomy" id="53346"/>
    <lineage>
        <taxon>Bacteria</taxon>
        <taxon>Bacillati</taxon>
        <taxon>Bacillota</taxon>
        <taxon>Bacilli</taxon>
        <taxon>Lactobacillales</taxon>
        <taxon>Enterococcaceae</taxon>
        <taxon>Enterococcus</taxon>
    </lineage>
</organism>
<dbReference type="AlphaFoldDB" id="A0A2S7RW42"/>
<evidence type="ECO:0000313" key="1">
    <source>
        <dbReference type="EMBL" id="PQF24106.1"/>
    </source>
</evidence>
<protein>
    <submittedName>
        <fullName evidence="1">Uncharacterized protein</fullName>
    </submittedName>
</protein>